<evidence type="ECO:0000259" key="6">
    <source>
        <dbReference type="PROSITE" id="PS51078"/>
    </source>
</evidence>
<evidence type="ECO:0000313" key="10">
    <source>
        <dbReference type="Proteomes" id="UP000561077"/>
    </source>
</evidence>
<dbReference type="GO" id="GO:0003700">
    <property type="term" value="F:DNA-binding transcription factor activity"/>
    <property type="evidence" value="ECO:0007669"/>
    <property type="project" value="TreeGrafter"/>
</dbReference>
<dbReference type="GO" id="GO:0045892">
    <property type="term" value="P:negative regulation of DNA-templated transcription"/>
    <property type="evidence" value="ECO:0007669"/>
    <property type="project" value="TreeGrafter"/>
</dbReference>
<dbReference type="InterPro" id="IPR036388">
    <property type="entry name" value="WH-like_DNA-bd_sf"/>
</dbReference>
<evidence type="ECO:0000256" key="4">
    <source>
        <dbReference type="SAM" id="MobiDB-lite"/>
    </source>
</evidence>
<feature type="compositionally biased region" description="Polar residues" evidence="4">
    <location>
        <begin position="13"/>
        <end position="24"/>
    </location>
</feature>
<protein>
    <submittedName>
        <fullName evidence="7">Helix-turn-helix domain-containing protein</fullName>
    </submittedName>
</protein>
<dbReference type="SMART" id="SM00346">
    <property type="entry name" value="HTH_ICLR"/>
    <property type="match status" value="1"/>
</dbReference>
<dbReference type="InterPro" id="IPR005471">
    <property type="entry name" value="Tscrpt_reg_IclR_N"/>
</dbReference>
<keyword evidence="2" id="KW-0238">DNA-binding</keyword>
<dbReference type="FunFam" id="1.10.10.10:FF:000056">
    <property type="entry name" value="IclR family transcriptional regulator"/>
    <property type="match status" value="1"/>
</dbReference>
<name>A0A7W4INX4_9PROT</name>
<dbReference type="GO" id="GO:0003677">
    <property type="term" value="F:DNA binding"/>
    <property type="evidence" value="ECO:0007669"/>
    <property type="project" value="UniProtKB-KW"/>
</dbReference>
<dbReference type="PANTHER" id="PTHR30136:SF24">
    <property type="entry name" value="HTH-TYPE TRANSCRIPTIONAL REPRESSOR ALLR"/>
    <property type="match status" value="1"/>
</dbReference>
<dbReference type="Pfam" id="PF09339">
    <property type="entry name" value="HTH_IclR"/>
    <property type="match status" value="1"/>
</dbReference>
<dbReference type="AlphaFoldDB" id="A0A7W4INX4"/>
<dbReference type="EMBL" id="JABEQN010000031">
    <property type="protein sequence ID" value="MBB2195537.1"/>
    <property type="molecule type" value="Genomic_DNA"/>
</dbReference>
<sequence>MPQRTVRKGASQPGRNTATSRGNGDQVQSLIRALGLLNRIAEAPDGASLTDLAQQVGLPTSTAHRLLTTLEQERYVRFNHEQRLWTVGVQAFVTGCTFTKTRSLVALARPHMRHLMEEGGETVNLAIVDEGQAVYLAQIECSQMMRVFARPGTRVPLHCSGVGKAILSATSDKSLSRILHQHGMPRLTVKTITAPLPLREELERVRAVGYAVDDEEHAVGLRCIAAPIFDETGDVVAAVSASGPMARIVEERIAPLGGLVLDAARAISAEMGATLR</sequence>
<dbReference type="Proteomes" id="UP000561077">
    <property type="component" value="Unassembled WGS sequence"/>
</dbReference>
<feature type="domain" description="IclR-ED" evidence="6">
    <location>
        <begin position="90"/>
        <end position="273"/>
    </location>
</feature>
<dbReference type="InterPro" id="IPR014757">
    <property type="entry name" value="Tscrpt_reg_IclR_C"/>
</dbReference>
<evidence type="ECO:0000259" key="5">
    <source>
        <dbReference type="PROSITE" id="PS51077"/>
    </source>
</evidence>
<dbReference type="Pfam" id="PF01614">
    <property type="entry name" value="IclR_C"/>
    <property type="match status" value="1"/>
</dbReference>
<evidence type="ECO:0000313" key="8">
    <source>
        <dbReference type="EMBL" id="MBB2195537.1"/>
    </source>
</evidence>
<dbReference type="SUPFAM" id="SSF46785">
    <property type="entry name" value="Winged helix' DNA-binding domain"/>
    <property type="match status" value="1"/>
</dbReference>
<evidence type="ECO:0000256" key="2">
    <source>
        <dbReference type="ARBA" id="ARBA00023125"/>
    </source>
</evidence>
<proteinExistence type="predicted"/>
<dbReference type="InterPro" id="IPR036390">
    <property type="entry name" value="WH_DNA-bd_sf"/>
</dbReference>
<keyword evidence="9" id="KW-1185">Reference proteome</keyword>
<accession>A0A7W4INX4</accession>
<feature type="region of interest" description="Disordered" evidence="4">
    <location>
        <begin position="1"/>
        <end position="24"/>
    </location>
</feature>
<dbReference type="SUPFAM" id="SSF55781">
    <property type="entry name" value="GAF domain-like"/>
    <property type="match status" value="1"/>
</dbReference>
<dbReference type="PROSITE" id="PS51078">
    <property type="entry name" value="ICLR_ED"/>
    <property type="match status" value="1"/>
</dbReference>
<dbReference type="Gene3D" id="3.30.450.40">
    <property type="match status" value="1"/>
</dbReference>
<dbReference type="PANTHER" id="PTHR30136">
    <property type="entry name" value="HELIX-TURN-HELIX TRANSCRIPTIONAL REGULATOR, ICLR FAMILY"/>
    <property type="match status" value="1"/>
</dbReference>
<dbReference type="Gene3D" id="1.10.10.10">
    <property type="entry name" value="Winged helix-like DNA-binding domain superfamily/Winged helix DNA-binding domain"/>
    <property type="match status" value="1"/>
</dbReference>
<comment type="caution">
    <text evidence="7">The sequence shown here is derived from an EMBL/GenBank/DDBJ whole genome shotgun (WGS) entry which is preliminary data.</text>
</comment>
<reference evidence="9 10" key="1">
    <citation type="submission" date="2020-04" db="EMBL/GenBank/DDBJ databases">
        <title>Description of novel Gluconacetobacter.</title>
        <authorList>
            <person name="Sombolestani A."/>
        </authorList>
    </citation>
    <scope>NUCLEOTIDE SEQUENCE [LARGE SCALE GENOMIC DNA]</scope>
    <source>
        <strain evidence="8 9">LMG 1728</strain>
        <strain evidence="7 10">LMG 1731</strain>
    </source>
</reference>
<dbReference type="InterPro" id="IPR050707">
    <property type="entry name" value="HTH_MetabolicPath_Reg"/>
</dbReference>
<keyword evidence="3" id="KW-0804">Transcription</keyword>
<dbReference type="InterPro" id="IPR029016">
    <property type="entry name" value="GAF-like_dom_sf"/>
</dbReference>
<keyword evidence="1" id="KW-0805">Transcription regulation</keyword>
<gene>
    <name evidence="8" type="ORF">HLH25_18255</name>
    <name evidence="7" type="ORF">HLH26_18070</name>
</gene>
<evidence type="ECO:0000313" key="9">
    <source>
        <dbReference type="Proteomes" id="UP000540490"/>
    </source>
</evidence>
<feature type="domain" description="HTH iclR-type" evidence="5">
    <location>
        <begin position="27"/>
        <end position="89"/>
    </location>
</feature>
<evidence type="ECO:0000256" key="3">
    <source>
        <dbReference type="ARBA" id="ARBA00023163"/>
    </source>
</evidence>
<dbReference type="PROSITE" id="PS51077">
    <property type="entry name" value="HTH_ICLR"/>
    <property type="match status" value="1"/>
</dbReference>
<dbReference type="Proteomes" id="UP000540490">
    <property type="component" value="Unassembled WGS sequence"/>
</dbReference>
<organism evidence="7 10">
    <name type="scientific">Gluconacetobacter dulcium</name>
    <dbReference type="NCBI Taxonomy" id="2729096"/>
    <lineage>
        <taxon>Bacteria</taxon>
        <taxon>Pseudomonadati</taxon>
        <taxon>Pseudomonadota</taxon>
        <taxon>Alphaproteobacteria</taxon>
        <taxon>Acetobacterales</taxon>
        <taxon>Acetobacteraceae</taxon>
        <taxon>Gluconacetobacter</taxon>
    </lineage>
</organism>
<evidence type="ECO:0000256" key="1">
    <source>
        <dbReference type="ARBA" id="ARBA00023015"/>
    </source>
</evidence>
<dbReference type="EMBL" id="JABEQO010000031">
    <property type="protein sequence ID" value="MBB2166400.1"/>
    <property type="molecule type" value="Genomic_DNA"/>
</dbReference>
<evidence type="ECO:0000313" key="7">
    <source>
        <dbReference type="EMBL" id="MBB2166400.1"/>
    </source>
</evidence>
<dbReference type="RefSeq" id="WP_182975424.1">
    <property type="nucleotide sequence ID" value="NZ_JABEQN010000031.1"/>
</dbReference>